<accession>A0A024TC38</accession>
<evidence type="ECO:0000313" key="2">
    <source>
        <dbReference type="EMBL" id="ETV91564.1"/>
    </source>
</evidence>
<reference evidence="2" key="1">
    <citation type="submission" date="2013-12" db="EMBL/GenBank/DDBJ databases">
        <title>The Genome Sequence of Aphanomyces invadans NJM9701.</title>
        <authorList>
            <consortium name="The Broad Institute Genomics Platform"/>
            <person name="Russ C."/>
            <person name="Tyler B."/>
            <person name="van West P."/>
            <person name="Dieguez-Uribeondo J."/>
            <person name="Young S.K."/>
            <person name="Zeng Q."/>
            <person name="Gargeya S."/>
            <person name="Fitzgerald M."/>
            <person name="Abouelleil A."/>
            <person name="Alvarado L."/>
            <person name="Chapman S.B."/>
            <person name="Gainer-Dewar J."/>
            <person name="Goldberg J."/>
            <person name="Griggs A."/>
            <person name="Gujja S."/>
            <person name="Hansen M."/>
            <person name="Howarth C."/>
            <person name="Imamovic A."/>
            <person name="Ireland A."/>
            <person name="Larimer J."/>
            <person name="McCowan C."/>
            <person name="Murphy C."/>
            <person name="Pearson M."/>
            <person name="Poon T.W."/>
            <person name="Priest M."/>
            <person name="Roberts A."/>
            <person name="Saif S."/>
            <person name="Shea T."/>
            <person name="Sykes S."/>
            <person name="Wortman J."/>
            <person name="Nusbaum C."/>
            <person name="Birren B."/>
        </authorList>
    </citation>
    <scope>NUCLEOTIDE SEQUENCE [LARGE SCALE GENOMIC DNA]</scope>
    <source>
        <strain evidence="2">NJM9701</strain>
    </source>
</reference>
<dbReference type="RefSeq" id="XP_008879832.1">
    <property type="nucleotide sequence ID" value="XM_008881610.1"/>
</dbReference>
<sequence length="325" mass="34388">MSHGSAGGAPAPPRLSLGSPATELHPSNFVVVKTVSRNSYHHPTIQENDERVRSGLNSNISAFNFSADCADTIEHLSRHNEEDFAAAVLASGDKLVYGDMIELYGTAKGATWNDVPVGLRPLADTGFVNPPSEDQVVSLLASTSSALVHPARFVVLPPHGDPTVVLGTTTVHLGKPFVLAPVLSSTNAPSPSRPVVALNNKLPHGVSDLIGVRPRTHSTSNGGTTKGELHLAFIRSDRAAASLGSTSPSSVNEKGRLSPRLTTAPLTLRILSANRVRKTYDGQDIGHCHATGVLVCGHKKTMFGFAPKLHHAPLTFRLAKVSTER</sequence>
<protein>
    <submittedName>
        <fullName evidence="2">Uncharacterized protein</fullName>
    </submittedName>
</protein>
<gene>
    <name evidence="2" type="ORF">H310_13944</name>
</gene>
<dbReference type="OrthoDB" id="120727at2759"/>
<dbReference type="EMBL" id="KI914009">
    <property type="protein sequence ID" value="ETV91564.1"/>
    <property type="molecule type" value="Genomic_DNA"/>
</dbReference>
<dbReference type="VEuPathDB" id="FungiDB:H310_13944"/>
<organism evidence="2">
    <name type="scientific">Aphanomyces invadans</name>
    <dbReference type="NCBI Taxonomy" id="157072"/>
    <lineage>
        <taxon>Eukaryota</taxon>
        <taxon>Sar</taxon>
        <taxon>Stramenopiles</taxon>
        <taxon>Oomycota</taxon>
        <taxon>Saprolegniomycetes</taxon>
        <taxon>Saprolegniales</taxon>
        <taxon>Verrucalvaceae</taxon>
        <taxon>Aphanomyces</taxon>
    </lineage>
</organism>
<proteinExistence type="predicted"/>
<dbReference type="AlphaFoldDB" id="A0A024TC38"/>
<feature type="region of interest" description="Disordered" evidence="1">
    <location>
        <begin position="1"/>
        <end position="22"/>
    </location>
</feature>
<name>A0A024TC38_9STRA</name>
<dbReference type="GeneID" id="20090994"/>
<evidence type="ECO:0000256" key="1">
    <source>
        <dbReference type="SAM" id="MobiDB-lite"/>
    </source>
</evidence>